<dbReference type="EMBL" id="CP015756">
    <property type="protein sequence ID" value="APC41027.1"/>
    <property type="molecule type" value="Genomic_DNA"/>
</dbReference>
<evidence type="ECO:0000313" key="2">
    <source>
        <dbReference type="EMBL" id="APC41027.1"/>
    </source>
</evidence>
<dbReference type="KEGG" id="ceu:A7L45_13555"/>
<dbReference type="OrthoDB" id="9951642at2"/>
<dbReference type="STRING" id="1552.A7L45_13555"/>
<dbReference type="AlphaFoldDB" id="A0A1J0GI90"/>
<protein>
    <submittedName>
        <fullName evidence="2">Uncharacterized protein</fullName>
    </submittedName>
</protein>
<accession>A0A1J0GI90</accession>
<proteinExistence type="predicted"/>
<keyword evidence="1" id="KW-1133">Transmembrane helix</keyword>
<reference evidence="3" key="1">
    <citation type="journal article" date="2016" name="Front. Microbiol.">
        <title>Complete Genome Sequence of Clostridium estertheticum DSM 8809, a Microbe Identified in Spoiled Vacuum Packed Beef.</title>
        <authorList>
            <person name="Yu Z."/>
            <person name="Gunn L."/>
            <person name="Brennan E."/>
            <person name="Reid R."/>
            <person name="Wall P.G."/>
            <person name="Gaora O.P."/>
            <person name="Hurley D."/>
            <person name="Bolton D."/>
            <person name="Fanning S."/>
        </authorList>
    </citation>
    <scope>NUCLEOTIDE SEQUENCE [LARGE SCALE GENOMIC DNA]</scope>
    <source>
        <strain evidence="3">DSM 8809</strain>
    </source>
</reference>
<name>A0A1J0GI90_9CLOT</name>
<evidence type="ECO:0000313" key="3">
    <source>
        <dbReference type="Proteomes" id="UP000182569"/>
    </source>
</evidence>
<sequence>MQTKKGFILIYTILVGLVCLTIMMYIFDVQLSEVKYATSNKKHVLKDDNYQRDKEYLMTLFFKYINANKVQIKQEGINKFSFDSLSNTVKYGGANVSHTGSTNQFIFTTPDVKNEKRYDYFILEDSGEKFKLIFIKTEYHNK</sequence>
<organism evidence="2 3">
    <name type="scientific">Clostridium estertheticum subsp. estertheticum</name>
    <dbReference type="NCBI Taxonomy" id="1552"/>
    <lineage>
        <taxon>Bacteria</taxon>
        <taxon>Bacillati</taxon>
        <taxon>Bacillota</taxon>
        <taxon>Clostridia</taxon>
        <taxon>Eubacteriales</taxon>
        <taxon>Clostridiaceae</taxon>
        <taxon>Clostridium</taxon>
    </lineage>
</organism>
<feature type="transmembrane region" description="Helical" evidence="1">
    <location>
        <begin position="7"/>
        <end position="27"/>
    </location>
</feature>
<gene>
    <name evidence="2" type="ORF">A7L45_13555</name>
</gene>
<evidence type="ECO:0000256" key="1">
    <source>
        <dbReference type="SAM" id="Phobius"/>
    </source>
</evidence>
<keyword evidence="1" id="KW-0472">Membrane</keyword>
<dbReference type="RefSeq" id="WP_071613320.1">
    <property type="nucleotide sequence ID" value="NZ_CP015756.1"/>
</dbReference>
<dbReference type="Proteomes" id="UP000182569">
    <property type="component" value="Chromosome"/>
</dbReference>
<keyword evidence="3" id="KW-1185">Reference proteome</keyword>
<keyword evidence="1" id="KW-0812">Transmembrane</keyword>